<evidence type="ECO:0000256" key="3">
    <source>
        <dbReference type="ARBA" id="ARBA00011048"/>
    </source>
</evidence>
<dbReference type="Gene3D" id="3.40.50.720">
    <property type="entry name" value="NAD(P)-binding Rossmann-like Domain"/>
    <property type="match status" value="1"/>
</dbReference>
<dbReference type="InterPro" id="IPR051793">
    <property type="entry name" value="NADH:flavin_oxidoreductase"/>
</dbReference>
<dbReference type="SUPFAM" id="SSF51905">
    <property type="entry name" value="FAD/NAD(P)-binding domain"/>
    <property type="match status" value="1"/>
</dbReference>
<comment type="cofactor">
    <cofactor evidence="2">
        <name>[4Fe-4S] cluster</name>
        <dbReference type="ChEBI" id="CHEBI:49883"/>
    </cofactor>
</comment>
<dbReference type="SUPFAM" id="SSF51395">
    <property type="entry name" value="FMN-linked oxidoreductases"/>
    <property type="match status" value="1"/>
</dbReference>
<dbReference type="Proteomes" id="UP001162891">
    <property type="component" value="Chromosome"/>
</dbReference>
<organism evidence="12 13">
    <name type="scientific">Anaeromyxobacter oryzae</name>
    <dbReference type="NCBI Taxonomy" id="2918170"/>
    <lineage>
        <taxon>Bacteria</taxon>
        <taxon>Pseudomonadati</taxon>
        <taxon>Myxococcota</taxon>
        <taxon>Myxococcia</taxon>
        <taxon>Myxococcales</taxon>
        <taxon>Cystobacterineae</taxon>
        <taxon>Anaeromyxobacteraceae</taxon>
        <taxon>Anaeromyxobacter</taxon>
    </lineage>
</organism>
<dbReference type="InterPro" id="IPR023753">
    <property type="entry name" value="FAD/NAD-binding_dom"/>
</dbReference>
<reference evidence="13" key="1">
    <citation type="journal article" date="2022" name="Int. J. Syst. Evol. Microbiol.">
        <title>Anaeromyxobacter oryzae sp. nov., Anaeromyxobacter diazotrophicus sp. nov. and Anaeromyxobacter paludicola sp. nov., isolated from paddy soils.</title>
        <authorList>
            <person name="Itoh H."/>
            <person name="Xu Z."/>
            <person name="Mise K."/>
            <person name="Masuda Y."/>
            <person name="Ushijima N."/>
            <person name="Hayakawa C."/>
            <person name="Shiratori Y."/>
            <person name="Senoo K."/>
        </authorList>
    </citation>
    <scope>NUCLEOTIDE SEQUENCE [LARGE SCALE GENOMIC DNA]</scope>
    <source>
        <strain evidence="13">Red232</strain>
    </source>
</reference>
<feature type="domain" description="NADH:flavin oxidoreductase/NADH oxidase N-terminal" evidence="10">
    <location>
        <begin position="6"/>
        <end position="335"/>
    </location>
</feature>
<dbReference type="Gene3D" id="3.50.50.60">
    <property type="entry name" value="FAD/NAD(P)-binding domain"/>
    <property type="match status" value="1"/>
</dbReference>
<dbReference type="InterPro" id="IPR013785">
    <property type="entry name" value="Aldolase_TIM"/>
</dbReference>
<keyword evidence="5" id="KW-0288">FMN</keyword>
<evidence type="ECO:0000256" key="9">
    <source>
        <dbReference type="ARBA" id="ARBA00023014"/>
    </source>
</evidence>
<dbReference type="EMBL" id="AP025591">
    <property type="protein sequence ID" value="BDG05569.1"/>
    <property type="molecule type" value="Genomic_DNA"/>
</dbReference>
<evidence type="ECO:0000259" key="10">
    <source>
        <dbReference type="Pfam" id="PF00724"/>
    </source>
</evidence>
<evidence type="ECO:0000313" key="13">
    <source>
        <dbReference type="Proteomes" id="UP001162891"/>
    </source>
</evidence>
<keyword evidence="9" id="KW-0411">Iron-sulfur</keyword>
<dbReference type="NCBIfam" id="TIGR03997">
    <property type="entry name" value="mycofact_OYE_2"/>
    <property type="match status" value="1"/>
</dbReference>
<protein>
    <submittedName>
        <fullName evidence="12">Oxidoreductase</fullName>
    </submittedName>
</protein>
<accession>A0ABM7X1F1</accession>
<dbReference type="InterPro" id="IPR001155">
    <property type="entry name" value="OxRdtase_FMN_N"/>
</dbReference>
<dbReference type="Pfam" id="PF00724">
    <property type="entry name" value="Oxidored_FMN"/>
    <property type="match status" value="1"/>
</dbReference>
<evidence type="ECO:0000256" key="4">
    <source>
        <dbReference type="ARBA" id="ARBA00022630"/>
    </source>
</evidence>
<dbReference type="PRINTS" id="PR00419">
    <property type="entry name" value="ADXRDTASE"/>
</dbReference>
<dbReference type="PANTHER" id="PTHR42917:SF2">
    <property type="entry name" value="2,4-DIENOYL-COA REDUCTASE [(2E)-ENOYL-COA-PRODUCING]"/>
    <property type="match status" value="1"/>
</dbReference>
<name>A0ABM7X1F1_9BACT</name>
<dbReference type="CDD" id="cd04734">
    <property type="entry name" value="OYE_like_3_FMN"/>
    <property type="match status" value="1"/>
</dbReference>
<dbReference type="PANTHER" id="PTHR42917">
    <property type="entry name" value="2,4-DIENOYL-COA REDUCTASE"/>
    <property type="match status" value="1"/>
</dbReference>
<keyword evidence="13" id="KW-1185">Reference proteome</keyword>
<sequence>MMFRYLFSPLKLGRVELRNRISFQPHLTNFAVDTLPSERHVHYWGERAKGGAGLIITEEMSVHPTDRAYEKLIEAFQPEVLPGFRKITDHVHAFGTRIFAQLNHNGQQCDGSLSRLPVFAPSPVPDPLFREIPKEMEPEDIEEVARYFAKSAVHVREGGFDGIEIQFGHSSLARQFLSPLSNQRQDAFGGSVENRMRAPLLFIAAVRKAVGDDFTVGIRLCADEMIPWGGLNLADVQDLAARFEASGLIDFMDLSVGTFYNLYLVEGSMHTPLGYTVPLAAGIRSKVKLPVFCTGRINDPVMAEKVLANGQADVIGMCRALICDPFLPKKAQEARLADIRYCIGDNQNCIGRIGMNKPLACIQNPAVGLEKKWGEGTSKPAPVKKKVMIVGAGPGGMWAAKMAGRRGHQVDLYEKNDQLGGQVLIAMKGSGRDEFGVLIRNEKDQVEKAGVNVHLGVEVTPDLVEREQPDVVICATGSVPARNPPIAGAKGPAIYDVWQVLLGKAELGQKVCLIDTDGHHRATATAEFIASQGKSVHILCSSLFVGAELGPTQDLYLTRQRLLQKGCTFTPDTVVIEIAGEAGAKVLKAINVYSNAMSELGPFDSIVLAIQQEVEDRLYKALKGKTKELYRIGDCVAPRKVDMAIWEGHKVGREI</sequence>
<evidence type="ECO:0000256" key="8">
    <source>
        <dbReference type="ARBA" id="ARBA00023004"/>
    </source>
</evidence>
<comment type="cofactor">
    <cofactor evidence="1">
        <name>FMN</name>
        <dbReference type="ChEBI" id="CHEBI:58210"/>
    </cofactor>
</comment>
<evidence type="ECO:0000256" key="6">
    <source>
        <dbReference type="ARBA" id="ARBA00022723"/>
    </source>
</evidence>
<keyword evidence="8" id="KW-0408">Iron</keyword>
<evidence type="ECO:0000256" key="7">
    <source>
        <dbReference type="ARBA" id="ARBA00023002"/>
    </source>
</evidence>
<dbReference type="Pfam" id="PF07992">
    <property type="entry name" value="Pyr_redox_2"/>
    <property type="match status" value="1"/>
</dbReference>
<gene>
    <name evidence="12" type="ORF">AMOR_45650</name>
</gene>
<evidence type="ECO:0000256" key="2">
    <source>
        <dbReference type="ARBA" id="ARBA00001966"/>
    </source>
</evidence>
<evidence type="ECO:0000256" key="1">
    <source>
        <dbReference type="ARBA" id="ARBA00001917"/>
    </source>
</evidence>
<proteinExistence type="inferred from homology"/>
<keyword evidence="4" id="KW-0285">Flavoprotein</keyword>
<comment type="similarity">
    <text evidence="3">In the N-terminal section; belongs to the NADH:flavin oxidoreductase/NADH oxidase family.</text>
</comment>
<evidence type="ECO:0000259" key="11">
    <source>
        <dbReference type="Pfam" id="PF07992"/>
    </source>
</evidence>
<evidence type="ECO:0000313" key="12">
    <source>
        <dbReference type="EMBL" id="BDG05569.1"/>
    </source>
</evidence>
<feature type="domain" description="FAD/NAD(P)-binding" evidence="11">
    <location>
        <begin position="385"/>
        <end position="494"/>
    </location>
</feature>
<dbReference type="Gene3D" id="3.20.20.70">
    <property type="entry name" value="Aldolase class I"/>
    <property type="match status" value="1"/>
</dbReference>
<dbReference type="InterPro" id="IPR036188">
    <property type="entry name" value="FAD/NAD-bd_sf"/>
</dbReference>
<keyword evidence="6" id="KW-0479">Metal-binding</keyword>
<keyword evidence="7" id="KW-0560">Oxidoreductase</keyword>
<evidence type="ECO:0000256" key="5">
    <source>
        <dbReference type="ARBA" id="ARBA00022643"/>
    </source>
</evidence>
<dbReference type="RefSeq" id="WP_248354518.1">
    <property type="nucleotide sequence ID" value="NZ_AP025591.1"/>
</dbReference>
<dbReference type="InterPro" id="IPR023987">
    <property type="entry name" value="CHP03977_oxidoreductase"/>
</dbReference>